<gene>
    <name evidence="1" type="ORF">S12H4_06286</name>
</gene>
<dbReference type="EMBL" id="BARW01002188">
    <property type="protein sequence ID" value="GAI68669.1"/>
    <property type="molecule type" value="Genomic_DNA"/>
</dbReference>
<organism evidence="1">
    <name type="scientific">marine sediment metagenome</name>
    <dbReference type="NCBI Taxonomy" id="412755"/>
    <lineage>
        <taxon>unclassified sequences</taxon>
        <taxon>metagenomes</taxon>
        <taxon>ecological metagenomes</taxon>
    </lineage>
</organism>
<dbReference type="AlphaFoldDB" id="X1SLK9"/>
<proteinExistence type="predicted"/>
<comment type="caution">
    <text evidence="1">The sequence shown here is derived from an EMBL/GenBank/DDBJ whole genome shotgun (WGS) entry which is preliminary data.</text>
</comment>
<accession>X1SLK9</accession>
<reference evidence="1" key="1">
    <citation type="journal article" date="2014" name="Front. Microbiol.">
        <title>High frequency of phylogenetically diverse reductive dehalogenase-homologous genes in deep subseafloor sedimentary metagenomes.</title>
        <authorList>
            <person name="Kawai M."/>
            <person name="Futagami T."/>
            <person name="Toyoda A."/>
            <person name="Takaki Y."/>
            <person name="Nishi S."/>
            <person name="Hori S."/>
            <person name="Arai W."/>
            <person name="Tsubouchi T."/>
            <person name="Morono Y."/>
            <person name="Uchiyama I."/>
            <person name="Ito T."/>
            <person name="Fujiyama A."/>
            <person name="Inagaki F."/>
            <person name="Takami H."/>
        </authorList>
    </citation>
    <scope>NUCLEOTIDE SEQUENCE</scope>
    <source>
        <strain evidence="1">Expedition CK06-06</strain>
    </source>
</reference>
<protein>
    <submittedName>
        <fullName evidence="1">Uncharacterized protein</fullName>
    </submittedName>
</protein>
<name>X1SLK9_9ZZZZ</name>
<evidence type="ECO:0000313" key="1">
    <source>
        <dbReference type="EMBL" id="GAI68669.1"/>
    </source>
</evidence>
<sequence length="69" mass="8255">MQRVDILLRDGHYSVALIFLVDKNGIQFLTFREDLNVSVRTYLVWNWDGNRCGVRYMCRCKRKSLITTR</sequence>